<protein>
    <submittedName>
        <fullName evidence="2">Uncharacterized protein</fullName>
    </submittedName>
</protein>
<evidence type="ECO:0000313" key="3">
    <source>
        <dbReference type="Proteomes" id="UP001355056"/>
    </source>
</evidence>
<name>A0ABU7YXR0_9GAMM</name>
<dbReference type="Proteomes" id="UP001355056">
    <property type="component" value="Unassembled WGS sequence"/>
</dbReference>
<reference evidence="2 3" key="1">
    <citation type="journal article" date="2016" name="Int. J. Syst. Evol. Microbiol.">
        <title>Lysobacter erysipheiresistens sp. nov., an antagonist of powdery mildew, isolated from tobacco-cultivated soil.</title>
        <authorList>
            <person name="Xie B."/>
            <person name="Li T."/>
            <person name="Lin X."/>
            <person name="Wang C.J."/>
            <person name="Chen Y.J."/>
            <person name="Liu W.J."/>
            <person name="Zhao Z.W."/>
        </authorList>
    </citation>
    <scope>NUCLEOTIDE SEQUENCE [LARGE SCALE GENOMIC DNA]</scope>
    <source>
        <strain evidence="2 3">RS-LYSO-3</strain>
    </source>
</reference>
<dbReference type="RefSeq" id="WP_332615943.1">
    <property type="nucleotide sequence ID" value="NZ_JAXGFP010000003.1"/>
</dbReference>
<feature type="region of interest" description="Disordered" evidence="1">
    <location>
        <begin position="1"/>
        <end position="20"/>
    </location>
</feature>
<evidence type="ECO:0000313" key="2">
    <source>
        <dbReference type="EMBL" id="MEG3183701.1"/>
    </source>
</evidence>
<organism evidence="2 3">
    <name type="scientific">Novilysobacter erysipheiresistens</name>
    <dbReference type="NCBI Taxonomy" id="1749332"/>
    <lineage>
        <taxon>Bacteria</taxon>
        <taxon>Pseudomonadati</taxon>
        <taxon>Pseudomonadota</taxon>
        <taxon>Gammaproteobacteria</taxon>
        <taxon>Lysobacterales</taxon>
        <taxon>Lysobacteraceae</taxon>
        <taxon>Novilysobacter</taxon>
    </lineage>
</organism>
<dbReference type="EMBL" id="JAXGFP010000003">
    <property type="protein sequence ID" value="MEG3183701.1"/>
    <property type="molecule type" value="Genomic_DNA"/>
</dbReference>
<sequence length="46" mass="4626">MSCWKVTDTERMPSFSATDSAPAAAGIIPVATSTSQPSAAAVTTPN</sequence>
<proteinExistence type="predicted"/>
<evidence type="ECO:0000256" key="1">
    <source>
        <dbReference type="SAM" id="MobiDB-lite"/>
    </source>
</evidence>
<keyword evidence="3" id="KW-1185">Reference proteome</keyword>
<comment type="caution">
    <text evidence="2">The sequence shown here is derived from an EMBL/GenBank/DDBJ whole genome shotgun (WGS) entry which is preliminary data.</text>
</comment>
<accession>A0ABU7YXR0</accession>
<gene>
    <name evidence="2" type="ORF">SNE34_06740</name>
</gene>